<evidence type="ECO:0000313" key="12">
    <source>
        <dbReference type="Proteomes" id="UP000189705"/>
    </source>
</evidence>
<dbReference type="Proteomes" id="UP000189705">
    <property type="component" value="Unplaced"/>
</dbReference>
<dbReference type="GeneID" id="102388336"/>
<keyword evidence="7" id="KW-0508">mRNA splicing</keyword>
<evidence type="ECO:0000256" key="11">
    <source>
        <dbReference type="SAM" id="MobiDB-lite"/>
    </source>
</evidence>
<dbReference type="AlphaFoldDB" id="A0A1U7RLA4"/>
<dbReference type="RefSeq" id="XP_025057908.1">
    <property type="nucleotide sequence ID" value="XM_025202123.1"/>
</dbReference>
<evidence type="ECO:0000256" key="7">
    <source>
        <dbReference type="ARBA" id="ARBA00023187"/>
    </source>
</evidence>
<dbReference type="RefSeq" id="XP_025057909.1">
    <property type="nucleotide sequence ID" value="XM_025202124.1"/>
</dbReference>
<keyword evidence="5" id="KW-0507">mRNA processing</keyword>
<evidence type="ECO:0000313" key="13">
    <source>
        <dbReference type="RefSeq" id="XP_006022092.2"/>
    </source>
</evidence>
<organism evidence="12 13">
    <name type="scientific">Alligator sinensis</name>
    <name type="common">Chinese alligator</name>
    <dbReference type="NCBI Taxonomy" id="38654"/>
    <lineage>
        <taxon>Eukaryota</taxon>
        <taxon>Metazoa</taxon>
        <taxon>Chordata</taxon>
        <taxon>Craniata</taxon>
        <taxon>Vertebrata</taxon>
        <taxon>Euteleostomi</taxon>
        <taxon>Archelosauria</taxon>
        <taxon>Archosauria</taxon>
        <taxon>Crocodylia</taxon>
        <taxon>Alligatoridae</taxon>
        <taxon>Alligatorinae</taxon>
        <taxon>Alligator</taxon>
    </lineage>
</organism>
<dbReference type="GO" id="GO:0005681">
    <property type="term" value="C:spliceosomal complex"/>
    <property type="evidence" value="ECO:0007669"/>
    <property type="project" value="UniProtKB-KW"/>
</dbReference>
<feature type="region of interest" description="Disordered" evidence="11">
    <location>
        <begin position="126"/>
        <end position="162"/>
    </location>
</feature>
<comment type="subcellular location">
    <subcellularLocation>
        <location evidence="2">Cytoplasm</location>
    </subcellularLocation>
    <subcellularLocation>
        <location evidence="1">Nucleus</location>
    </subcellularLocation>
</comment>
<evidence type="ECO:0000256" key="5">
    <source>
        <dbReference type="ARBA" id="ARBA00022664"/>
    </source>
</evidence>
<dbReference type="RefSeq" id="XP_025057907.1">
    <property type="nucleotide sequence ID" value="XM_025202122.1"/>
</dbReference>
<evidence type="ECO:0000256" key="6">
    <source>
        <dbReference type="ARBA" id="ARBA00022728"/>
    </source>
</evidence>
<evidence type="ECO:0000256" key="1">
    <source>
        <dbReference type="ARBA" id="ARBA00004123"/>
    </source>
</evidence>
<dbReference type="PANTHER" id="PTHR13445:SF3">
    <property type="entry name" value="U5 SMALL NUCLEAR RIBONUCLEOPROTEIN TSSC4"/>
    <property type="match status" value="1"/>
</dbReference>
<dbReference type="Pfam" id="PF15264">
    <property type="entry name" value="TSSC4"/>
    <property type="match status" value="1"/>
</dbReference>
<keyword evidence="6" id="KW-0747">Spliceosome</keyword>
<evidence type="ECO:0000256" key="9">
    <source>
        <dbReference type="ARBA" id="ARBA00035304"/>
    </source>
</evidence>
<evidence type="ECO:0000313" key="17">
    <source>
        <dbReference type="RefSeq" id="XP_025057909.1"/>
    </source>
</evidence>
<protein>
    <recommendedName>
        <fullName evidence="9">U5 small nuclear ribonucleoprotein TSSC4</fullName>
    </recommendedName>
</protein>
<feature type="region of interest" description="Disordered" evidence="11">
    <location>
        <begin position="25"/>
        <end position="56"/>
    </location>
</feature>
<evidence type="ECO:0000256" key="10">
    <source>
        <dbReference type="ARBA" id="ARBA00045970"/>
    </source>
</evidence>
<feature type="region of interest" description="Disordered" evidence="11">
    <location>
        <begin position="297"/>
        <end position="341"/>
    </location>
</feature>
<feature type="compositionally biased region" description="Basic residues" evidence="11">
    <location>
        <begin position="322"/>
        <end position="332"/>
    </location>
</feature>
<sequence length="341" mass="36683">MEDKGAGEPFMGIIASEVADYDGIQPSDTVSLSDSDPEDFGLADEADTISPEESLSLDDVVCGSGENPESLKINLKSPVQPFHLKGMSSTFSMRSQSIFDCLEGAAKLAAPSLAEDNIIDGRFKRPLPPATLPSKMVPESFGRQGKPPPTTKSSPSVPDYVTHPERWTKYSLEGVSESSDKTNREVAMEFLGGLKKKGGEHSSSAQDGYIPYFNQDPSSCGAGRIVFMKPTKMGIDSLGRKRSAGDDDKSLNTKQSLKRKSPKRAGDLKVEDNVELGHVGCGEKKAEEGCLNLKDLCKKGDPGTGSGHTGEEAVGGTVGFHSSKKRNRKVFRPKVEHEEED</sequence>
<dbReference type="RefSeq" id="XP_014374667.1">
    <property type="nucleotide sequence ID" value="XM_014519181.2"/>
</dbReference>
<dbReference type="KEGG" id="asn:102388336"/>
<keyword evidence="4" id="KW-0963">Cytoplasm</keyword>
<keyword evidence="12" id="KW-1185">Reference proteome</keyword>
<reference evidence="13 14" key="1">
    <citation type="submission" date="2025-04" db="UniProtKB">
        <authorList>
            <consortium name="RefSeq"/>
        </authorList>
    </citation>
    <scope>IDENTIFICATION</scope>
</reference>
<dbReference type="GO" id="GO:0006397">
    <property type="term" value="P:mRNA processing"/>
    <property type="evidence" value="ECO:0007669"/>
    <property type="project" value="UniProtKB-KW"/>
</dbReference>
<feature type="region of interest" description="Disordered" evidence="11">
    <location>
        <begin position="236"/>
        <end position="269"/>
    </location>
</feature>
<feature type="compositionally biased region" description="Acidic residues" evidence="11">
    <location>
        <begin position="35"/>
        <end position="47"/>
    </location>
</feature>
<name>A0A1U7RLA4_ALLSI</name>
<gene>
    <name evidence="13 14 15 16 17" type="primary">TSSC4</name>
</gene>
<accession>A0A1U7RLA4</accession>
<comment type="function">
    <text evidence="10">Protein associated with the U5 snRNP, during its maturation and its post-splicing recycling and which is required for spliceosomal tri-snRNP complex assembly in the nucleus. Has a molecular sequestering activity and transiently hinders SNRNP200 binding sites for constitutive splicing factors that intervene later during the assembly of the spliceosome and splicing. Together with its molecular sequestering activity, may also function as a molecular adapter and placeholder, coordinating the assembly of the U5 snRNP and its association with the U4/U6 di-snRNP.</text>
</comment>
<evidence type="ECO:0000313" key="15">
    <source>
        <dbReference type="RefSeq" id="XP_025057907.1"/>
    </source>
</evidence>
<dbReference type="InterPro" id="IPR029338">
    <property type="entry name" value="TSSC4"/>
</dbReference>
<evidence type="ECO:0000313" key="14">
    <source>
        <dbReference type="RefSeq" id="XP_014374667.1"/>
    </source>
</evidence>
<dbReference type="GO" id="GO:0008380">
    <property type="term" value="P:RNA splicing"/>
    <property type="evidence" value="ECO:0007669"/>
    <property type="project" value="UniProtKB-KW"/>
</dbReference>
<evidence type="ECO:0000256" key="8">
    <source>
        <dbReference type="ARBA" id="ARBA00023242"/>
    </source>
</evidence>
<evidence type="ECO:0000256" key="4">
    <source>
        <dbReference type="ARBA" id="ARBA00022490"/>
    </source>
</evidence>
<dbReference type="STRING" id="38654.A0A1U7RLA4"/>
<proteinExistence type="inferred from homology"/>
<dbReference type="RefSeq" id="XP_006022092.2">
    <property type="nucleotide sequence ID" value="XM_006022030.3"/>
</dbReference>
<comment type="similarity">
    <text evidence="3">Belongs to the TSSC4 family.</text>
</comment>
<dbReference type="CTD" id="10078"/>
<keyword evidence="8" id="KW-0539">Nucleus</keyword>
<dbReference type="eggNOG" id="ENOG502S07M">
    <property type="taxonomic scope" value="Eukaryota"/>
</dbReference>
<evidence type="ECO:0000256" key="2">
    <source>
        <dbReference type="ARBA" id="ARBA00004496"/>
    </source>
</evidence>
<dbReference type="PANTHER" id="PTHR13445">
    <property type="entry name" value="TUMOR SUPPRESSING SUBTRANSFERABLE CANDIDATE 4 TSSC4"/>
    <property type="match status" value="1"/>
</dbReference>
<dbReference type="GO" id="GO:0005737">
    <property type="term" value="C:cytoplasm"/>
    <property type="evidence" value="ECO:0007669"/>
    <property type="project" value="UniProtKB-SubCell"/>
</dbReference>
<evidence type="ECO:0000313" key="16">
    <source>
        <dbReference type="RefSeq" id="XP_025057908.1"/>
    </source>
</evidence>
<evidence type="ECO:0000256" key="3">
    <source>
        <dbReference type="ARBA" id="ARBA00010362"/>
    </source>
</evidence>